<proteinExistence type="predicted"/>
<dbReference type="EMBL" id="JAUOPG010000001">
    <property type="protein sequence ID" value="MDO6452147.1"/>
    <property type="molecule type" value="Genomic_DNA"/>
</dbReference>
<protein>
    <submittedName>
        <fullName evidence="3">Endo alpha-1,4 polygalactosaminidase</fullName>
    </submittedName>
</protein>
<dbReference type="PANTHER" id="PTHR35273:SF2">
    <property type="entry name" value="ALPHA-GALACTOSIDASE"/>
    <property type="match status" value="1"/>
</dbReference>
<comment type="caution">
    <text evidence="3">The sequence shown here is derived from an EMBL/GenBank/DDBJ whole genome shotgun (WGS) entry which is preliminary data.</text>
</comment>
<evidence type="ECO:0000256" key="1">
    <source>
        <dbReference type="SAM" id="SignalP"/>
    </source>
</evidence>
<accession>A0AAW7XD90</accession>
<dbReference type="SUPFAM" id="SSF51445">
    <property type="entry name" value="(Trans)glycosidases"/>
    <property type="match status" value="1"/>
</dbReference>
<evidence type="ECO:0000313" key="3">
    <source>
        <dbReference type="EMBL" id="MDO6452147.1"/>
    </source>
</evidence>
<dbReference type="PROSITE" id="PS51257">
    <property type="entry name" value="PROKAR_LIPOPROTEIN"/>
    <property type="match status" value="1"/>
</dbReference>
<dbReference type="InterPro" id="IPR004352">
    <property type="entry name" value="GH114_TIM-barrel"/>
</dbReference>
<dbReference type="RefSeq" id="WP_303548137.1">
    <property type="nucleotide sequence ID" value="NZ_JAUOPG010000001.1"/>
</dbReference>
<sequence>MRNQSSHKAVSILGVLACSYFLTACGGGSKTDETTEKGHYQPQAGASWQWQLTGTINQEYSVDIYDIDLFDTSSELISELHMSGHHVICYFSAGSYEPWRPDADQFEPADLGYPMDGWPDERWLDIRSNKVTQLMQSRLELASSKGCDGVEPDNVDGYANDSGFNLTAADQLTFNRILATQAHRLGLAIGLKNDLEQVNDLVSYFDFAVNEQCTEFNECELLLPFIEANKPVLSAEYNSTYVNSASARKALCDTMNNLAFSTLILSEDLDDSIHFNCQAP</sequence>
<feature type="signal peptide" evidence="1">
    <location>
        <begin position="1"/>
        <end position="24"/>
    </location>
</feature>
<name>A0AAW7XD90_9GAMM</name>
<dbReference type="Pfam" id="PF03537">
    <property type="entry name" value="Glyco_hydro_114"/>
    <property type="match status" value="1"/>
</dbReference>
<dbReference type="AlphaFoldDB" id="A0AAW7XD90"/>
<dbReference type="PANTHER" id="PTHR35273">
    <property type="entry name" value="ALPHA-1,4 POLYGALACTOSAMINIDASE, PUTATIVE (AFU_ORTHOLOGUE AFUA_3G07890)-RELATED"/>
    <property type="match status" value="1"/>
</dbReference>
<evidence type="ECO:0000259" key="2">
    <source>
        <dbReference type="Pfam" id="PF03537"/>
    </source>
</evidence>
<feature type="chain" id="PRO_5043353260" evidence="1">
    <location>
        <begin position="25"/>
        <end position="280"/>
    </location>
</feature>
<dbReference type="Proteomes" id="UP001169862">
    <property type="component" value="Unassembled WGS sequence"/>
</dbReference>
<organism evidence="3 4">
    <name type="scientific">Neptunomonas phycophila</name>
    <dbReference type="NCBI Taxonomy" id="1572645"/>
    <lineage>
        <taxon>Bacteria</taxon>
        <taxon>Pseudomonadati</taxon>
        <taxon>Pseudomonadota</taxon>
        <taxon>Gammaproteobacteria</taxon>
        <taxon>Oceanospirillales</taxon>
        <taxon>Oceanospirillaceae</taxon>
        <taxon>Neptunomonas</taxon>
    </lineage>
</organism>
<feature type="domain" description="Glycoside-hydrolase family GH114 TIM-barrel" evidence="2">
    <location>
        <begin position="47"/>
        <end position="272"/>
    </location>
</feature>
<reference evidence="3" key="1">
    <citation type="submission" date="2023-07" db="EMBL/GenBank/DDBJ databases">
        <title>Genome content predicts the carbon catabolic preferences of heterotrophic bacteria.</title>
        <authorList>
            <person name="Gralka M."/>
        </authorList>
    </citation>
    <scope>NUCLEOTIDE SEQUENCE</scope>
    <source>
        <strain evidence="3">I2M16</strain>
    </source>
</reference>
<dbReference type="InterPro" id="IPR017853">
    <property type="entry name" value="GH"/>
</dbReference>
<evidence type="ECO:0000313" key="4">
    <source>
        <dbReference type="Proteomes" id="UP001169862"/>
    </source>
</evidence>
<dbReference type="Gene3D" id="3.20.20.70">
    <property type="entry name" value="Aldolase class I"/>
    <property type="match status" value="1"/>
</dbReference>
<dbReference type="InterPro" id="IPR013785">
    <property type="entry name" value="Aldolase_TIM"/>
</dbReference>
<gene>
    <name evidence="3" type="ORF">Q4490_01090</name>
</gene>
<keyword evidence="1" id="KW-0732">Signal</keyword>